<proteinExistence type="predicted"/>
<name>A0A9X2HN93_9SPHN</name>
<dbReference type="Proteomes" id="UP001139451">
    <property type="component" value="Unassembled WGS sequence"/>
</dbReference>
<dbReference type="RefSeq" id="WP_254295823.1">
    <property type="nucleotide sequence ID" value="NZ_JAMLDX010000018.1"/>
</dbReference>
<dbReference type="AlphaFoldDB" id="A0A9X2HN93"/>
<sequence length="67" mass="7193">MTSLDKRRIALAGGGIALAGLFAFSDPIADIRVTHDAAPSTISKLEAKVDLGLVAFSFLHSWKRVLR</sequence>
<accession>A0A9X2HN93</accession>
<organism evidence="1 2">
    <name type="scientific">Sphingomonas tagetis</name>
    <dbReference type="NCBI Taxonomy" id="2949092"/>
    <lineage>
        <taxon>Bacteria</taxon>
        <taxon>Pseudomonadati</taxon>
        <taxon>Pseudomonadota</taxon>
        <taxon>Alphaproteobacteria</taxon>
        <taxon>Sphingomonadales</taxon>
        <taxon>Sphingomonadaceae</taxon>
        <taxon>Sphingomonas</taxon>
    </lineage>
</organism>
<keyword evidence="2" id="KW-1185">Reference proteome</keyword>
<dbReference type="EMBL" id="JAMLDX010000018">
    <property type="protein sequence ID" value="MCP3732404.1"/>
    <property type="molecule type" value="Genomic_DNA"/>
</dbReference>
<reference evidence="1" key="1">
    <citation type="submission" date="2022-05" db="EMBL/GenBank/DDBJ databases">
        <title>Sphingomonas sp. strain MG17 Genome sequencing and assembly.</title>
        <authorList>
            <person name="Kim I."/>
        </authorList>
    </citation>
    <scope>NUCLEOTIDE SEQUENCE</scope>
    <source>
        <strain evidence="1">MG17</strain>
    </source>
</reference>
<evidence type="ECO:0000313" key="1">
    <source>
        <dbReference type="EMBL" id="MCP3732404.1"/>
    </source>
</evidence>
<comment type="caution">
    <text evidence="1">The sequence shown here is derived from an EMBL/GenBank/DDBJ whole genome shotgun (WGS) entry which is preliminary data.</text>
</comment>
<evidence type="ECO:0000313" key="2">
    <source>
        <dbReference type="Proteomes" id="UP001139451"/>
    </source>
</evidence>
<protein>
    <submittedName>
        <fullName evidence="1">Uncharacterized protein</fullName>
    </submittedName>
</protein>
<gene>
    <name evidence="1" type="ORF">M9978_18435</name>
</gene>